<accession>A0A6A6DC46</accession>
<protein>
    <recommendedName>
        <fullName evidence="1">Azaphilone pigments biosynthesis cluster protein L N-terminal domain-containing protein</fullName>
    </recommendedName>
</protein>
<dbReference type="AlphaFoldDB" id="A0A6A6DC46"/>
<name>A0A6A6DC46_9PEZI</name>
<dbReference type="Pfam" id="PF17111">
    <property type="entry name" value="PigL_N"/>
    <property type="match status" value="1"/>
</dbReference>
<evidence type="ECO:0000313" key="2">
    <source>
        <dbReference type="EMBL" id="KAF2175540.1"/>
    </source>
</evidence>
<keyword evidence="3" id="KW-1185">Reference proteome</keyword>
<proteinExistence type="predicted"/>
<feature type="domain" description="Azaphilone pigments biosynthesis cluster protein L N-terminal" evidence="1">
    <location>
        <begin position="1"/>
        <end position="61"/>
    </location>
</feature>
<evidence type="ECO:0000313" key="3">
    <source>
        <dbReference type="Proteomes" id="UP000800200"/>
    </source>
</evidence>
<evidence type="ECO:0000259" key="1">
    <source>
        <dbReference type="Pfam" id="PF17111"/>
    </source>
</evidence>
<sequence>MDPLSVTASIVTVIHLATKITTQCWDLHSEFKSARKDIDRIIDETNTVREVLERLARLVDDIDRDGDSRLSDFDVIVAPNGPFLKCHAELSSLKAELRNATSSNFKLGFLWSLKGKDVARRLDRISRIKQDLQLALTTDQT</sequence>
<dbReference type="EMBL" id="ML994729">
    <property type="protein sequence ID" value="KAF2175540.1"/>
    <property type="molecule type" value="Genomic_DNA"/>
</dbReference>
<dbReference type="InterPro" id="IPR031348">
    <property type="entry name" value="PigL_N"/>
</dbReference>
<dbReference type="OrthoDB" id="195446at2759"/>
<reference evidence="2" key="1">
    <citation type="journal article" date="2020" name="Stud. Mycol.">
        <title>101 Dothideomycetes genomes: a test case for predicting lifestyles and emergence of pathogens.</title>
        <authorList>
            <person name="Haridas S."/>
            <person name="Albert R."/>
            <person name="Binder M."/>
            <person name="Bloem J."/>
            <person name="Labutti K."/>
            <person name="Salamov A."/>
            <person name="Andreopoulos B."/>
            <person name="Baker S."/>
            <person name="Barry K."/>
            <person name="Bills G."/>
            <person name="Bluhm B."/>
            <person name="Cannon C."/>
            <person name="Castanera R."/>
            <person name="Culley D."/>
            <person name="Daum C."/>
            <person name="Ezra D."/>
            <person name="Gonzalez J."/>
            <person name="Henrissat B."/>
            <person name="Kuo A."/>
            <person name="Liang C."/>
            <person name="Lipzen A."/>
            <person name="Lutzoni F."/>
            <person name="Magnuson J."/>
            <person name="Mondo S."/>
            <person name="Nolan M."/>
            <person name="Ohm R."/>
            <person name="Pangilinan J."/>
            <person name="Park H.-J."/>
            <person name="Ramirez L."/>
            <person name="Alfaro M."/>
            <person name="Sun H."/>
            <person name="Tritt A."/>
            <person name="Yoshinaga Y."/>
            <person name="Zwiers L.-H."/>
            <person name="Turgeon B."/>
            <person name="Goodwin S."/>
            <person name="Spatafora J."/>
            <person name="Crous P."/>
            <person name="Grigoriev I."/>
        </authorList>
    </citation>
    <scope>NUCLEOTIDE SEQUENCE</scope>
    <source>
        <strain evidence="2">CBS 207.26</strain>
    </source>
</reference>
<organism evidence="2 3">
    <name type="scientific">Zopfia rhizophila CBS 207.26</name>
    <dbReference type="NCBI Taxonomy" id="1314779"/>
    <lineage>
        <taxon>Eukaryota</taxon>
        <taxon>Fungi</taxon>
        <taxon>Dikarya</taxon>
        <taxon>Ascomycota</taxon>
        <taxon>Pezizomycotina</taxon>
        <taxon>Dothideomycetes</taxon>
        <taxon>Dothideomycetes incertae sedis</taxon>
        <taxon>Zopfiaceae</taxon>
        <taxon>Zopfia</taxon>
    </lineage>
</organism>
<gene>
    <name evidence="2" type="ORF">K469DRAFT_679796</name>
</gene>
<dbReference type="Proteomes" id="UP000800200">
    <property type="component" value="Unassembled WGS sequence"/>
</dbReference>